<protein>
    <submittedName>
        <fullName evidence="2">Uncharacterized protein</fullName>
    </submittedName>
</protein>
<evidence type="ECO:0000256" key="1">
    <source>
        <dbReference type="SAM" id="MobiDB-lite"/>
    </source>
</evidence>
<feature type="region of interest" description="Disordered" evidence="1">
    <location>
        <begin position="155"/>
        <end position="174"/>
    </location>
</feature>
<reference evidence="2" key="1">
    <citation type="submission" date="2020-01" db="EMBL/GenBank/DDBJ databases">
        <authorList>
            <consortium name="DOE Joint Genome Institute"/>
            <person name="Haridas S."/>
            <person name="Albert R."/>
            <person name="Binder M."/>
            <person name="Bloem J."/>
            <person name="Labutti K."/>
            <person name="Salamov A."/>
            <person name="Andreopoulos B."/>
            <person name="Baker S.E."/>
            <person name="Barry K."/>
            <person name="Bills G."/>
            <person name="Bluhm B.H."/>
            <person name="Cannon C."/>
            <person name="Castanera R."/>
            <person name="Culley D.E."/>
            <person name="Daum C."/>
            <person name="Ezra D."/>
            <person name="Gonzalez J.B."/>
            <person name="Henrissat B."/>
            <person name="Kuo A."/>
            <person name="Liang C."/>
            <person name="Lipzen A."/>
            <person name="Lutzoni F."/>
            <person name="Magnuson J."/>
            <person name="Mondo S."/>
            <person name="Nolan M."/>
            <person name="Ohm R."/>
            <person name="Pangilinan J."/>
            <person name="Park H.-J."/>
            <person name="Ramirez L."/>
            <person name="Alfaro M."/>
            <person name="Sun H."/>
            <person name="Tritt A."/>
            <person name="Yoshinaga Y."/>
            <person name="Zwiers L.-H."/>
            <person name="Turgeon B.G."/>
            <person name="Goodwin S.B."/>
            <person name="Spatafora J.W."/>
            <person name="Crous P.W."/>
            <person name="Grigoriev I.V."/>
        </authorList>
    </citation>
    <scope>NUCLEOTIDE SEQUENCE</scope>
    <source>
        <strain evidence="2">IPT5</strain>
    </source>
</reference>
<name>A0A6A7BK67_9PLEO</name>
<evidence type="ECO:0000313" key="2">
    <source>
        <dbReference type="EMBL" id="KAF2854508.1"/>
    </source>
</evidence>
<feature type="region of interest" description="Disordered" evidence="1">
    <location>
        <begin position="1"/>
        <end position="39"/>
    </location>
</feature>
<dbReference type="AlphaFoldDB" id="A0A6A7BK67"/>
<gene>
    <name evidence="2" type="ORF">T440DRAFT_234734</name>
</gene>
<proteinExistence type="predicted"/>
<organism evidence="2 3">
    <name type="scientific">Plenodomus tracheiphilus IPT5</name>
    <dbReference type="NCBI Taxonomy" id="1408161"/>
    <lineage>
        <taxon>Eukaryota</taxon>
        <taxon>Fungi</taxon>
        <taxon>Dikarya</taxon>
        <taxon>Ascomycota</taxon>
        <taxon>Pezizomycotina</taxon>
        <taxon>Dothideomycetes</taxon>
        <taxon>Pleosporomycetidae</taxon>
        <taxon>Pleosporales</taxon>
        <taxon>Pleosporineae</taxon>
        <taxon>Leptosphaeriaceae</taxon>
        <taxon>Plenodomus</taxon>
    </lineage>
</organism>
<accession>A0A6A7BK67</accession>
<evidence type="ECO:0000313" key="3">
    <source>
        <dbReference type="Proteomes" id="UP000799423"/>
    </source>
</evidence>
<dbReference type="EMBL" id="MU006292">
    <property type="protein sequence ID" value="KAF2854508.1"/>
    <property type="molecule type" value="Genomic_DNA"/>
</dbReference>
<sequence>MLAGVQQREFGRGSEQWAVGGEAETDVSGSCGRPRGAQANAERVWTLRGVGLVKGGHSKASPRWPGALPVAASRVGAEAQGRCRGGPHTTVGGRRRAGLALSSLATGLPPTRPAQQRVRASFTPPPPATCTDCGTVYCVPACTCGDDAVVEADSKRAARTPTPGGPGKRGGVARHATSIGPHGFFSTWAWTDCALAPMLHADHVLCTRPRRLIAAT</sequence>
<keyword evidence="3" id="KW-1185">Reference proteome</keyword>
<dbReference type="Proteomes" id="UP000799423">
    <property type="component" value="Unassembled WGS sequence"/>
</dbReference>